<dbReference type="Proteomes" id="UP000199392">
    <property type="component" value="Unassembled WGS sequence"/>
</dbReference>
<evidence type="ECO:0000313" key="3">
    <source>
        <dbReference type="Proteomes" id="UP000199392"/>
    </source>
</evidence>
<reference evidence="3" key="1">
    <citation type="submission" date="2016-10" db="EMBL/GenBank/DDBJ databases">
        <authorList>
            <person name="Varghese N."/>
            <person name="Submissions S."/>
        </authorList>
    </citation>
    <scope>NUCLEOTIDE SEQUENCE [LARGE SCALE GENOMIC DNA]</scope>
    <source>
        <strain evidence="3">DSM 26894</strain>
    </source>
</reference>
<dbReference type="AlphaFoldDB" id="A0A1I6UZ54"/>
<feature type="domain" description="Saccharopine dehydrogenase NADP binding" evidence="1">
    <location>
        <begin position="2"/>
        <end position="79"/>
    </location>
</feature>
<dbReference type="InterPro" id="IPR005097">
    <property type="entry name" value="Sacchrp_dh_NADP-bd"/>
</dbReference>
<dbReference type="Gene3D" id="3.40.50.720">
    <property type="entry name" value="NAD(P)-binding Rossmann-like Domain"/>
    <property type="match status" value="1"/>
</dbReference>
<dbReference type="Pfam" id="PF03435">
    <property type="entry name" value="Sacchrp_dh_NADP"/>
    <property type="match status" value="1"/>
</dbReference>
<dbReference type="EMBL" id="FOZW01000009">
    <property type="protein sequence ID" value="SFT06725.1"/>
    <property type="molecule type" value="Genomic_DNA"/>
</dbReference>
<gene>
    <name evidence="2" type="ORF">SAMN04488050_109140</name>
</gene>
<keyword evidence="3" id="KW-1185">Reference proteome</keyword>
<dbReference type="InterPro" id="IPR036291">
    <property type="entry name" value="NAD(P)-bd_dom_sf"/>
</dbReference>
<evidence type="ECO:0000313" key="2">
    <source>
        <dbReference type="EMBL" id="SFT06725.1"/>
    </source>
</evidence>
<proteinExistence type="predicted"/>
<name>A0A1I6UZ54_9RHOB</name>
<organism evidence="2 3">
    <name type="scientific">Alloyangia pacifica</name>
    <dbReference type="NCBI Taxonomy" id="311180"/>
    <lineage>
        <taxon>Bacteria</taxon>
        <taxon>Pseudomonadati</taxon>
        <taxon>Pseudomonadota</taxon>
        <taxon>Alphaproteobacteria</taxon>
        <taxon>Rhodobacterales</taxon>
        <taxon>Roseobacteraceae</taxon>
        <taxon>Alloyangia</taxon>
    </lineage>
</organism>
<sequence>MITGAGAVGAHAVEYLARRPEITRICLIDRDGPRAEGIAWRATLGALQEGRHVRIEAHGLDLGDSAALAEVISRTRPRTLFHAATMISVPEMARGLPPEVFERIRSAGMGGFLAAHLALGLSVQKALGLAGHSCSFITAPFPDFANQVLTRTAGVSGGPKPLTGIGNVDNMAAELQAMVAQHMGVSALSVRPMIMAHHSVAEWFQRSGSAGAAPWLARVLVEGCDVTDTLDLNALMAESARRIRQVPQESRTAASGVKTVLAALRDDGSYQHGAGPDGKPGGWPIRVWADRVEVLPVPGLDPQAALDTAHAGQLKGGIAEIKEDGTLIATETCAAAVRDEFGVDVARLSPDDIPQAAAALRAALSQRIAA</sequence>
<dbReference type="SUPFAM" id="SSF51735">
    <property type="entry name" value="NAD(P)-binding Rossmann-fold domains"/>
    <property type="match status" value="1"/>
</dbReference>
<evidence type="ECO:0000259" key="1">
    <source>
        <dbReference type="Pfam" id="PF03435"/>
    </source>
</evidence>
<accession>A0A1I6UZ54</accession>
<dbReference type="STRING" id="311180.SAMN04488050_109140"/>
<protein>
    <submittedName>
        <fullName evidence="2">Malate/lactate dehydrogenase</fullName>
    </submittedName>
</protein>